<evidence type="ECO:0000256" key="1">
    <source>
        <dbReference type="ARBA" id="ARBA00009023"/>
    </source>
</evidence>
<keyword evidence="2" id="KW-0813">Transport</keyword>
<dbReference type="AlphaFoldDB" id="A0A212JJN9"/>
<reference evidence="5" key="1">
    <citation type="submission" date="2016-04" db="EMBL/GenBank/DDBJ databases">
        <authorList>
            <person name="Evans L.H."/>
            <person name="Alamgir A."/>
            <person name="Owens N."/>
            <person name="Weber N.D."/>
            <person name="Virtaneva K."/>
            <person name="Barbian K."/>
            <person name="Babar A."/>
            <person name="Rosenke K."/>
        </authorList>
    </citation>
    <scope>NUCLEOTIDE SEQUENCE</scope>
    <source>
        <strain evidence="5">86</strain>
    </source>
</reference>
<organism evidence="5">
    <name type="scientific">uncultured delta proteobacterium</name>
    <dbReference type="NCBI Taxonomy" id="34034"/>
    <lineage>
        <taxon>Bacteria</taxon>
        <taxon>Deltaproteobacteria</taxon>
        <taxon>environmental samples</taxon>
    </lineage>
</organism>
<proteinExistence type="inferred from homology"/>
<feature type="signal peptide" evidence="4">
    <location>
        <begin position="1"/>
        <end position="24"/>
    </location>
</feature>
<dbReference type="PIRSF" id="PIRSF006470">
    <property type="entry name" value="DctB"/>
    <property type="match status" value="1"/>
</dbReference>
<evidence type="ECO:0000256" key="2">
    <source>
        <dbReference type="ARBA" id="ARBA00022448"/>
    </source>
</evidence>
<gene>
    <name evidence="5" type="ORF">KL86DPRO_11633</name>
</gene>
<dbReference type="NCBIfam" id="TIGR00787">
    <property type="entry name" value="dctP"/>
    <property type="match status" value="1"/>
</dbReference>
<dbReference type="InterPro" id="IPR018389">
    <property type="entry name" value="DctP_fam"/>
</dbReference>
<keyword evidence="3 4" id="KW-0732">Signal</keyword>
<keyword evidence="5" id="KW-0675">Receptor</keyword>
<dbReference type="GO" id="GO:0030288">
    <property type="term" value="C:outer membrane-bounded periplasmic space"/>
    <property type="evidence" value="ECO:0007669"/>
    <property type="project" value="InterPro"/>
</dbReference>
<protein>
    <submittedName>
        <fullName evidence="5">Putative Tripartite ATP-independent periplasmic transporter solute receptor, DctP family</fullName>
    </submittedName>
</protein>
<evidence type="ECO:0000313" key="5">
    <source>
        <dbReference type="EMBL" id="SBV99620.1"/>
    </source>
</evidence>
<dbReference type="Pfam" id="PF03480">
    <property type="entry name" value="DctP"/>
    <property type="match status" value="1"/>
</dbReference>
<evidence type="ECO:0000256" key="4">
    <source>
        <dbReference type="SAM" id="SignalP"/>
    </source>
</evidence>
<sequence>MKRGLFLIFCCCMVMVFCLGSAVAAPKKIEISLSCAMPDTHPVVVEFNKLIKEMEERSGGTMTGVVYPSAQMGGDVQVHHSILDHAVGMIWSTTASQVTFVPDLAIFDIPFLFANRQEAEKVFTDKEFMDIIGQKYEKAGFKLFGFDVTGFRWLSANRPVRKMEDLKGLKIRTMENPYHVAFWRALGVSPTPLANSERYTALQQGTVDGQENILENAYLTRLYEVQSDFMNTRHLVFLGVWVMDLQLWKEMSKEQQDLFTELLEKYRAQSTKDLNAREETIIKELREKYKKTIWEDLEPGEYERWRDTARPAAETLVRKAVGNELVDLLYKVRDKK</sequence>
<dbReference type="CDD" id="cd13603">
    <property type="entry name" value="PBP2_TRAP_Siap_TeaA_like"/>
    <property type="match status" value="1"/>
</dbReference>
<name>A0A212JJN9_9DELT</name>
<evidence type="ECO:0000256" key="3">
    <source>
        <dbReference type="ARBA" id="ARBA00022729"/>
    </source>
</evidence>
<comment type="similarity">
    <text evidence="1">Belongs to the bacterial solute-binding protein 7 family.</text>
</comment>
<accession>A0A212JJN9</accession>
<dbReference type="PANTHER" id="PTHR33376">
    <property type="match status" value="1"/>
</dbReference>
<dbReference type="Gene3D" id="3.40.190.170">
    <property type="entry name" value="Bacterial extracellular solute-binding protein, family 7"/>
    <property type="match status" value="1"/>
</dbReference>
<dbReference type="NCBIfam" id="NF037995">
    <property type="entry name" value="TRAP_S1"/>
    <property type="match status" value="1"/>
</dbReference>
<feature type="chain" id="PRO_5012939569" evidence="4">
    <location>
        <begin position="25"/>
        <end position="336"/>
    </location>
</feature>
<dbReference type="GO" id="GO:0055085">
    <property type="term" value="P:transmembrane transport"/>
    <property type="evidence" value="ECO:0007669"/>
    <property type="project" value="InterPro"/>
</dbReference>
<dbReference type="InterPro" id="IPR038404">
    <property type="entry name" value="TRAP_DctP_sf"/>
</dbReference>
<dbReference type="EMBL" id="FLUQ01000001">
    <property type="protein sequence ID" value="SBV99620.1"/>
    <property type="molecule type" value="Genomic_DNA"/>
</dbReference>
<dbReference type="PANTHER" id="PTHR33376:SF7">
    <property type="entry name" value="C4-DICARBOXYLATE-BINDING PROTEIN DCTB"/>
    <property type="match status" value="1"/>
</dbReference>
<dbReference type="InterPro" id="IPR004682">
    <property type="entry name" value="TRAP_DctP"/>
</dbReference>